<keyword evidence="6 8" id="KW-1133">Transmembrane helix</keyword>
<protein>
    <recommendedName>
        <fullName evidence="9">Glycosyltransferase RgtA/B/C/D-like domain-containing protein</fullName>
    </recommendedName>
</protein>
<keyword evidence="3" id="KW-0328">Glycosyltransferase</keyword>
<gene>
    <name evidence="10" type="ORF">UR38_C0001G0079</name>
</gene>
<proteinExistence type="predicted"/>
<keyword evidence="2" id="KW-1003">Cell membrane</keyword>
<feature type="transmembrane region" description="Helical" evidence="8">
    <location>
        <begin position="338"/>
        <end position="360"/>
    </location>
</feature>
<comment type="subcellular location">
    <subcellularLocation>
        <location evidence="1">Cell membrane</location>
        <topology evidence="1">Multi-pass membrane protein</topology>
    </subcellularLocation>
</comment>
<evidence type="ECO:0000313" key="11">
    <source>
        <dbReference type="Proteomes" id="UP000033995"/>
    </source>
</evidence>
<evidence type="ECO:0000256" key="1">
    <source>
        <dbReference type="ARBA" id="ARBA00004651"/>
    </source>
</evidence>
<feature type="transmembrane region" description="Helical" evidence="8">
    <location>
        <begin position="12"/>
        <end position="40"/>
    </location>
</feature>
<evidence type="ECO:0000256" key="3">
    <source>
        <dbReference type="ARBA" id="ARBA00022676"/>
    </source>
</evidence>
<organism evidence="10 11">
    <name type="scientific">Candidatus Woesebacteria bacterium GW2011_GWA2_33_28</name>
    <dbReference type="NCBI Taxonomy" id="1618561"/>
    <lineage>
        <taxon>Bacteria</taxon>
        <taxon>Candidatus Woeseibacteriota</taxon>
    </lineage>
</organism>
<reference evidence="10 11" key="1">
    <citation type="journal article" date="2015" name="Nature">
        <title>rRNA introns, odd ribosomes, and small enigmatic genomes across a large radiation of phyla.</title>
        <authorList>
            <person name="Brown C.T."/>
            <person name="Hug L.A."/>
            <person name="Thomas B.C."/>
            <person name="Sharon I."/>
            <person name="Castelle C.J."/>
            <person name="Singh A."/>
            <person name="Wilkins M.J."/>
            <person name="Williams K.H."/>
            <person name="Banfield J.F."/>
        </authorList>
    </citation>
    <scope>NUCLEOTIDE SEQUENCE [LARGE SCALE GENOMIC DNA]</scope>
</reference>
<dbReference type="PANTHER" id="PTHR33908:SF11">
    <property type="entry name" value="MEMBRANE PROTEIN"/>
    <property type="match status" value="1"/>
</dbReference>
<feature type="transmembrane region" description="Helical" evidence="8">
    <location>
        <begin position="289"/>
        <end position="306"/>
    </location>
</feature>
<dbReference type="EMBL" id="LBOZ01000001">
    <property type="protein sequence ID" value="KKP48283.1"/>
    <property type="molecule type" value="Genomic_DNA"/>
</dbReference>
<dbReference type="AlphaFoldDB" id="A0A0F9ZV29"/>
<feature type="transmembrane region" description="Helical" evidence="8">
    <location>
        <begin position="258"/>
        <end position="282"/>
    </location>
</feature>
<feature type="transmembrane region" description="Helical" evidence="8">
    <location>
        <begin position="312"/>
        <end position="331"/>
    </location>
</feature>
<feature type="transmembrane region" description="Helical" evidence="8">
    <location>
        <begin position="91"/>
        <end position="111"/>
    </location>
</feature>
<feature type="domain" description="Glycosyltransferase RgtA/B/C/D-like" evidence="9">
    <location>
        <begin position="69"/>
        <end position="213"/>
    </location>
</feature>
<feature type="transmembrane region" description="Helical" evidence="8">
    <location>
        <begin position="143"/>
        <end position="161"/>
    </location>
</feature>
<evidence type="ECO:0000256" key="8">
    <source>
        <dbReference type="SAM" id="Phobius"/>
    </source>
</evidence>
<evidence type="ECO:0000256" key="7">
    <source>
        <dbReference type="ARBA" id="ARBA00023136"/>
    </source>
</evidence>
<keyword evidence="4" id="KW-0808">Transferase</keyword>
<dbReference type="GO" id="GO:0009103">
    <property type="term" value="P:lipopolysaccharide biosynthetic process"/>
    <property type="evidence" value="ECO:0007669"/>
    <property type="project" value="UniProtKB-ARBA"/>
</dbReference>
<sequence>MYKTKKIINEWKWAGLGLFIILIIGFGIRITNLTILPIFVDEAIYVRWAQVMANEPTLRFLPLSDGKQPLFMWILMFLINRFSDPLFIGRLISVCTGMGTLLGVFTLSYLLFKSKKVSLLASFLYALSPFAVFFDRMALVDSMLSMFGIWTAIFGLLTAKYKRLDLAMVTGFLLGFAVLTKSPAIFIALLLPSFWFLTNWKGIWRLGATYLIAFGIYNIQRLGPNFGMLTSRTGDYVLPLSHIWTNFFDPLIPYLKDFAVWIVTMGPFILIPLFLIGIYVGFKKYFKETLVLFAWFLFPLFVQAELARVFTARYIFFILPYLFILSGMVFLSKAKWLLVTSYGLIGLFVIQSSIFNFYLLTNPEKANLPRGERSGYLEEWTAGQGIAEIANFLKIQNLQNPKTQIVVGTEGYFGTLPDGLQIYVNDIPNIVVIGVGVIVDGTPKSLREAVDAGNKTYLVVNKSRFHASAEEQGFKLINKFTKGLRLPDSDQYTKFGPQEELLFFEVLQSK</sequence>
<feature type="transmembrane region" description="Helical" evidence="8">
    <location>
        <begin position="117"/>
        <end position="134"/>
    </location>
</feature>
<dbReference type="Pfam" id="PF13231">
    <property type="entry name" value="PMT_2"/>
    <property type="match status" value="1"/>
</dbReference>
<evidence type="ECO:0000313" key="10">
    <source>
        <dbReference type="EMBL" id="KKP48283.1"/>
    </source>
</evidence>
<feature type="transmembrane region" description="Helical" evidence="8">
    <location>
        <begin position="167"/>
        <end position="191"/>
    </location>
</feature>
<evidence type="ECO:0000256" key="2">
    <source>
        <dbReference type="ARBA" id="ARBA00022475"/>
    </source>
</evidence>
<comment type="caution">
    <text evidence="10">The sequence shown here is derived from an EMBL/GenBank/DDBJ whole genome shotgun (WGS) entry which is preliminary data.</text>
</comment>
<accession>A0A0F9ZV29</accession>
<evidence type="ECO:0000256" key="6">
    <source>
        <dbReference type="ARBA" id="ARBA00022989"/>
    </source>
</evidence>
<evidence type="ECO:0000256" key="5">
    <source>
        <dbReference type="ARBA" id="ARBA00022692"/>
    </source>
</evidence>
<dbReference type="PANTHER" id="PTHR33908">
    <property type="entry name" value="MANNOSYLTRANSFERASE YKCB-RELATED"/>
    <property type="match status" value="1"/>
</dbReference>
<name>A0A0F9ZV29_9BACT</name>
<dbReference type="InterPro" id="IPR038731">
    <property type="entry name" value="RgtA/B/C-like"/>
</dbReference>
<dbReference type="GO" id="GO:0016763">
    <property type="term" value="F:pentosyltransferase activity"/>
    <property type="evidence" value="ECO:0007669"/>
    <property type="project" value="TreeGrafter"/>
</dbReference>
<evidence type="ECO:0000259" key="9">
    <source>
        <dbReference type="Pfam" id="PF13231"/>
    </source>
</evidence>
<dbReference type="Proteomes" id="UP000033995">
    <property type="component" value="Unassembled WGS sequence"/>
</dbReference>
<keyword evidence="7 8" id="KW-0472">Membrane</keyword>
<dbReference type="InterPro" id="IPR050297">
    <property type="entry name" value="LipidA_mod_glycosyltrf_83"/>
</dbReference>
<evidence type="ECO:0000256" key="4">
    <source>
        <dbReference type="ARBA" id="ARBA00022679"/>
    </source>
</evidence>
<dbReference type="GO" id="GO:0005886">
    <property type="term" value="C:plasma membrane"/>
    <property type="evidence" value="ECO:0007669"/>
    <property type="project" value="UniProtKB-SubCell"/>
</dbReference>
<keyword evidence="5 8" id="KW-0812">Transmembrane</keyword>